<evidence type="ECO:0000313" key="4">
    <source>
        <dbReference type="Proteomes" id="UP000278222"/>
    </source>
</evidence>
<dbReference type="PANTHER" id="PTHR43586:SF15">
    <property type="entry name" value="BLR3095 PROTEIN"/>
    <property type="match status" value="1"/>
</dbReference>
<name>A0A3N1L183_9PROT</name>
<dbReference type="InterPro" id="IPR015424">
    <property type="entry name" value="PyrdxlP-dep_Trfase"/>
</dbReference>
<protein>
    <submittedName>
        <fullName evidence="3">Selenocysteine lyase/cysteine desulfurase</fullName>
    </submittedName>
</protein>
<dbReference type="PANTHER" id="PTHR43586">
    <property type="entry name" value="CYSTEINE DESULFURASE"/>
    <property type="match status" value="1"/>
</dbReference>
<accession>A0A3N1L183</accession>
<evidence type="ECO:0000256" key="1">
    <source>
        <dbReference type="ARBA" id="ARBA00022898"/>
    </source>
</evidence>
<evidence type="ECO:0000259" key="2">
    <source>
        <dbReference type="Pfam" id="PF00266"/>
    </source>
</evidence>
<gene>
    <name evidence="3" type="ORF">EDC65_3709</name>
</gene>
<dbReference type="GO" id="GO:0016829">
    <property type="term" value="F:lyase activity"/>
    <property type="evidence" value="ECO:0007669"/>
    <property type="project" value="UniProtKB-KW"/>
</dbReference>
<organism evidence="3 4">
    <name type="scientific">Stella humosa</name>
    <dbReference type="NCBI Taxonomy" id="94"/>
    <lineage>
        <taxon>Bacteria</taxon>
        <taxon>Pseudomonadati</taxon>
        <taxon>Pseudomonadota</taxon>
        <taxon>Alphaproteobacteria</taxon>
        <taxon>Rhodospirillales</taxon>
        <taxon>Stellaceae</taxon>
        <taxon>Stella</taxon>
    </lineage>
</organism>
<dbReference type="InterPro" id="IPR000192">
    <property type="entry name" value="Aminotrans_V_dom"/>
</dbReference>
<evidence type="ECO:0000313" key="3">
    <source>
        <dbReference type="EMBL" id="ROP84358.1"/>
    </source>
</evidence>
<comment type="caution">
    <text evidence="3">The sequence shown here is derived from an EMBL/GenBank/DDBJ whole genome shotgun (WGS) entry which is preliminary data.</text>
</comment>
<dbReference type="Pfam" id="PF00266">
    <property type="entry name" value="Aminotran_5"/>
    <property type="match status" value="1"/>
</dbReference>
<dbReference type="AlphaFoldDB" id="A0A3N1L183"/>
<keyword evidence="1" id="KW-0663">Pyridoxal phosphate</keyword>
<dbReference type="Gene3D" id="3.90.1150.10">
    <property type="entry name" value="Aspartate Aminotransferase, domain 1"/>
    <property type="match status" value="1"/>
</dbReference>
<reference evidence="3 4" key="1">
    <citation type="submission" date="2018-11" db="EMBL/GenBank/DDBJ databases">
        <title>Genomic Encyclopedia of Type Strains, Phase IV (KMG-IV): sequencing the most valuable type-strain genomes for metagenomic binning, comparative biology and taxonomic classification.</title>
        <authorList>
            <person name="Goeker M."/>
        </authorList>
    </citation>
    <scope>NUCLEOTIDE SEQUENCE [LARGE SCALE GENOMIC DNA]</scope>
    <source>
        <strain evidence="3 4">DSM 5900</strain>
    </source>
</reference>
<dbReference type="RefSeq" id="WP_123692227.1">
    <property type="nucleotide sequence ID" value="NZ_AP019700.1"/>
</dbReference>
<proteinExistence type="predicted"/>
<dbReference type="InterPro" id="IPR015422">
    <property type="entry name" value="PyrdxlP-dep_Trfase_small"/>
</dbReference>
<dbReference type="OrthoDB" id="9804366at2"/>
<dbReference type="Proteomes" id="UP000278222">
    <property type="component" value="Unassembled WGS sequence"/>
</dbReference>
<dbReference type="Gene3D" id="3.40.640.10">
    <property type="entry name" value="Type I PLP-dependent aspartate aminotransferase-like (Major domain)"/>
    <property type="match status" value="1"/>
</dbReference>
<sequence length="400" mass="43244">MTIPTPASPPAAASPDWASVRARFPAASRWTYLDLARKAILPDTVGQAMAEWLADVDEAGGKRAFSMDEIEAARADVARVFGAPADRLAFVKNTSEGINIVAQGLDWQPGDNLVISTEEHENNTFPWRPLADRGVEVRIAQAGADGMVSVDDYRALVDGRTRVVAVAWVTYGLGQRADLAAFADLCRSRDILLVVDAVQGLGILADPIGGLGADVVAAGGHKAQFSLAGAGLFHVSDRALDRLRPTYAAKYSFDTLDRTVATPALAPDAHRFEYGNPNFLGIWVQRRSALLIESWGRGHVEARIRDLTTRAIEGARERGIAVATPADWKARAGIVSFRLGGADADRIESWLGEDGIRAAAKDDRIRIAPHVYNDEGDIDRFLDRLSFHLRRNSSAAEAAQ</sequence>
<keyword evidence="3" id="KW-0456">Lyase</keyword>
<keyword evidence="4" id="KW-1185">Reference proteome</keyword>
<feature type="domain" description="Aminotransferase class V" evidence="2">
    <location>
        <begin position="32"/>
        <end position="357"/>
    </location>
</feature>
<dbReference type="EMBL" id="RJKX01000015">
    <property type="protein sequence ID" value="ROP84358.1"/>
    <property type="molecule type" value="Genomic_DNA"/>
</dbReference>
<dbReference type="InterPro" id="IPR015421">
    <property type="entry name" value="PyrdxlP-dep_Trfase_major"/>
</dbReference>
<dbReference type="SUPFAM" id="SSF53383">
    <property type="entry name" value="PLP-dependent transferases"/>
    <property type="match status" value="1"/>
</dbReference>